<evidence type="ECO:0000259" key="1">
    <source>
        <dbReference type="Pfam" id="PF14905"/>
    </source>
</evidence>
<reference evidence="3" key="1">
    <citation type="submission" date="2016-04" db="EMBL/GenBank/DDBJ databases">
        <authorList>
            <person name="Chen L."/>
            <person name="Zhuang W."/>
            <person name="Wang G."/>
        </authorList>
    </citation>
    <scope>NUCLEOTIDE SEQUENCE [LARGE SCALE GENOMIC DNA]</scope>
    <source>
        <strain evidence="3">17621</strain>
    </source>
</reference>
<dbReference type="RefSeq" id="WP_165759129.1">
    <property type="nucleotide sequence ID" value="NZ_LVXG01000082.1"/>
</dbReference>
<dbReference type="STRING" id="354355.SAMN05660816_02563"/>
<protein>
    <recommendedName>
        <fullName evidence="1">Outer membrane protein beta-barrel domain-containing protein</fullName>
    </recommendedName>
</protein>
<evidence type="ECO:0000313" key="3">
    <source>
        <dbReference type="Proteomes" id="UP000192610"/>
    </source>
</evidence>
<dbReference type="InterPro" id="IPR041700">
    <property type="entry name" value="OMP_b-brl_3"/>
</dbReference>
<sequence length="122" mass="13815">MVNLNNQLSFKKGWNAELSGTYRTKGIDGQVTRQPVGQLPAGISKQVLKGKGTLKAGIRDIFYTQKYTIDYNFKNTSVHYRNIFDTRVANITFTWRFGKPLKITNNQRKKGGASDELNRVDG</sequence>
<dbReference type="SUPFAM" id="SSF56935">
    <property type="entry name" value="Porins"/>
    <property type="match status" value="1"/>
</dbReference>
<evidence type="ECO:0000313" key="2">
    <source>
        <dbReference type="EMBL" id="OQP38840.1"/>
    </source>
</evidence>
<dbReference type="Pfam" id="PF14905">
    <property type="entry name" value="OMP_b-brl_3"/>
    <property type="match status" value="1"/>
</dbReference>
<dbReference type="Proteomes" id="UP000192610">
    <property type="component" value="Unassembled WGS sequence"/>
</dbReference>
<dbReference type="AlphaFoldDB" id="A0A1V9DYC6"/>
<gene>
    <name evidence="2" type="ORF">A4H97_19190</name>
</gene>
<comment type="caution">
    <text evidence="2">The sequence shown here is derived from an EMBL/GenBank/DDBJ whole genome shotgun (WGS) entry which is preliminary data.</text>
</comment>
<feature type="domain" description="Outer membrane protein beta-barrel" evidence="1">
    <location>
        <begin position="1"/>
        <end position="95"/>
    </location>
</feature>
<proteinExistence type="predicted"/>
<organism evidence="2 3">
    <name type="scientific">Niastella yeongjuensis</name>
    <dbReference type="NCBI Taxonomy" id="354355"/>
    <lineage>
        <taxon>Bacteria</taxon>
        <taxon>Pseudomonadati</taxon>
        <taxon>Bacteroidota</taxon>
        <taxon>Chitinophagia</taxon>
        <taxon>Chitinophagales</taxon>
        <taxon>Chitinophagaceae</taxon>
        <taxon>Niastella</taxon>
    </lineage>
</organism>
<keyword evidence="3" id="KW-1185">Reference proteome</keyword>
<accession>A0A1V9DYC6</accession>
<dbReference type="EMBL" id="LVXG01000082">
    <property type="protein sequence ID" value="OQP38840.1"/>
    <property type="molecule type" value="Genomic_DNA"/>
</dbReference>
<name>A0A1V9DYC6_9BACT</name>